<dbReference type="Pfam" id="PF00593">
    <property type="entry name" value="TonB_dep_Rec_b-barrel"/>
    <property type="match status" value="1"/>
</dbReference>
<evidence type="ECO:0000256" key="8">
    <source>
        <dbReference type="PROSITE-ProRule" id="PRU01360"/>
    </source>
</evidence>
<keyword evidence="4 8" id="KW-0812">Transmembrane</keyword>
<name>A0A8H9G0Q8_9SPHI</name>
<keyword evidence="3 8" id="KW-1134">Transmembrane beta strand</keyword>
<proteinExistence type="inferred from homology"/>
<dbReference type="SUPFAM" id="SSF56935">
    <property type="entry name" value="Porins"/>
    <property type="match status" value="1"/>
</dbReference>
<dbReference type="PROSITE" id="PS52016">
    <property type="entry name" value="TONB_DEPENDENT_REC_3"/>
    <property type="match status" value="1"/>
</dbReference>
<comment type="caution">
    <text evidence="12">The sequence shown here is derived from an EMBL/GenBank/DDBJ whole genome shotgun (WGS) entry which is preliminary data.</text>
</comment>
<dbReference type="InterPro" id="IPR012910">
    <property type="entry name" value="Plug_dom"/>
</dbReference>
<dbReference type="InterPro" id="IPR000531">
    <property type="entry name" value="Beta-barrel_TonB"/>
</dbReference>
<keyword evidence="2 8" id="KW-0813">Transport</keyword>
<evidence type="ECO:0000313" key="13">
    <source>
        <dbReference type="Proteomes" id="UP000614460"/>
    </source>
</evidence>
<dbReference type="GO" id="GO:0009279">
    <property type="term" value="C:cell outer membrane"/>
    <property type="evidence" value="ECO:0007669"/>
    <property type="project" value="UniProtKB-SubCell"/>
</dbReference>
<accession>A0A8H9G0Q8</accession>
<dbReference type="InterPro" id="IPR023996">
    <property type="entry name" value="TonB-dep_OMP_SusC/RagA"/>
</dbReference>
<evidence type="ECO:0000256" key="5">
    <source>
        <dbReference type="ARBA" id="ARBA00023077"/>
    </source>
</evidence>
<dbReference type="Proteomes" id="UP000614460">
    <property type="component" value="Unassembled WGS sequence"/>
</dbReference>
<keyword evidence="5 9" id="KW-0798">TonB box</keyword>
<reference evidence="12" key="1">
    <citation type="journal article" date="2014" name="Int. J. Syst. Evol. Microbiol.">
        <title>Complete genome sequence of Corynebacterium casei LMG S-19264T (=DSM 44701T), isolated from a smear-ripened cheese.</title>
        <authorList>
            <consortium name="US DOE Joint Genome Institute (JGI-PGF)"/>
            <person name="Walter F."/>
            <person name="Albersmeier A."/>
            <person name="Kalinowski J."/>
            <person name="Ruckert C."/>
        </authorList>
    </citation>
    <scope>NUCLEOTIDE SEQUENCE</scope>
    <source>
        <strain evidence="12">CGMCC 1.15966</strain>
    </source>
</reference>
<dbReference type="AlphaFoldDB" id="A0A8H9G0Q8"/>
<evidence type="ECO:0000256" key="6">
    <source>
        <dbReference type="ARBA" id="ARBA00023136"/>
    </source>
</evidence>
<evidence type="ECO:0000256" key="1">
    <source>
        <dbReference type="ARBA" id="ARBA00004571"/>
    </source>
</evidence>
<sequence>MRDMVPGLVFNKHTSLKEQNKSISIRGQSTLFANAEPLIVVDNFPYEGDIEQINPADVESISILKDAAAAAIWGARAGNGVIVITTKKGTRDGKSIVDFSVNNSWTNAPDLNYQPQMSSKDYLLIEKMLFEKGFYKSAESSINHAPISPGVELLIAHRDGKISSEKLQQELSILEGQDIYADLSRLAYRPSWNQQYHGSLRTGTKLTSTLISTGYDRQDENLIKNNNDRLTLSLNQNISLLKDRLQLKPSISFSATSRSSPNQILSEMKFGSSNIYPYARLLESDGSPSSIIKNYRDAFTNNAQEKGLLDWKYRPLDEINSFDDLRRSQQIRLGIQTNFQLDKHLSFELSYRYKKDNIKGQTHYSENSYFARNLINQYSSIKDGKIENPIPKGGIMDRSYEEGRLHNGRLQIKYERNWSLSDLKVLAGTEVSDSHFLRTQNRLYGYDSEHENSLPVNYVVSYPVQSNPNSYQKIPYQNFGRDLTDRYLSYYTTLNYQYSDRYIFNGSMRWDRSNLFGVQSNQKGVPLFSVSAGWQLHNEKFMQSLLGSIPLLKARISYGLTGNVDNSLSAFTTSRLNPSTSFSSGLRFAYIVNPANPELRWERVKVSNLGLDLGLLKNKLLFNLDLYHKEGTDLIGNAPFTGSSGVTQFYGNTGSTRTSGGDLSVTGDFRWAPVELRSFFLFSYVRDKVTSYKVKPTILNLLSGGYAGVHPIEGKPLTGMYALPWRGLDYKDGRPIGYLNGEETKDYAAIVQTSTQEDLVFLGTSRPKFSGSFRQEIGFKNLNLSLGIAYRLGYWFRRSSVNYNTILGGIGGHGDFARRWQKPGDEKTTQVPSLPEAVNYNEVSFYQYAQVLMEPGDHIRFQDISLQYNWKPSSVFHQVVFNLYVDNVGMIWKKTTSNLDPDYTLAQPPRTYSFGVKLIF</sequence>
<protein>
    <submittedName>
        <fullName evidence="12">SusC/RagA family TonB-linked outer membrane protein</fullName>
    </submittedName>
</protein>
<organism evidence="12 13">
    <name type="scientific">Sphingobacterium cellulitidis</name>
    <dbReference type="NCBI Taxonomy" id="1768011"/>
    <lineage>
        <taxon>Bacteria</taxon>
        <taxon>Pseudomonadati</taxon>
        <taxon>Bacteroidota</taxon>
        <taxon>Sphingobacteriia</taxon>
        <taxon>Sphingobacteriales</taxon>
        <taxon>Sphingobacteriaceae</taxon>
        <taxon>Sphingobacterium</taxon>
    </lineage>
</organism>
<comment type="similarity">
    <text evidence="8 9">Belongs to the TonB-dependent receptor family.</text>
</comment>
<dbReference type="Pfam" id="PF07715">
    <property type="entry name" value="Plug"/>
    <property type="match status" value="1"/>
</dbReference>
<evidence type="ECO:0000256" key="9">
    <source>
        <dbReference type="RuleBase" id="RU003357"/>
    </source>
</evidence>
<comment type="subcellular location">
    <subcellularLocation>
        <location evidence="1 8">Cell outer membrane</location>
        <topology evidence="1 8">Multi-pass membrane protein</topology>
    </subcellularLocation>
</comment>
<evidence type="ECO:0000256" key="3">
    <source>
        <dbReference type="ARBA" id="ARBA00022452"/>
    </source>
</evidence>
<dbReference type="EMBL" id="BMKM01000005">
    <property type="protein sequence ID" value="GGE23962.1"/>
    <property type="molecule type" value="Genomic_DNA"/>
</dbReference>
<evidence type="ECO:0000256" key="2">
    <source>
        <dbReference type="ARBA" id="ARBA00022448"/>
    </source>
</evidence>
<reference evidence="12" key="2">
    <citation type="submission" date="2020-09" db="EMBL/GenBank/DDBJ databases">
        <authorList>
            <person name="Sun Q."/>
            <person name="Zhou Y."/>
        </authorList>
    </citation>
    <scope>NUCLEOTIDE SEQUENCE</scope>
    <source>
        <strain evidence="12">CGMCC 1.15966</strain>
    </source>
</reference>
<evidence type="ECO:0000313" key="12">
    <source>
        <dbReference type="EMBL" id="GGE23962.1"/>
    </source>
</evidence>
<keyword evidence="7 8" id="KW-0998">Cell outer membrane</keyword>
<dbReference type="NCBIfam" id="TIGR04057">
    <property type="entry name" value="SusC_RagA_signa"/>
    <property type="match status" value="1"/>
</dbReference>
<feature type="domain" description="TonB-dependent receptor-like beta-barrel" evidence="10">
    <location>
        <begin position="320"/>
        <end position="732"/>
    </location>
</feature>
<dbReference type="InterPro" id="IPR039426">
    <property type="entry name" value="TonB-dep_rcpt-like"/>
</dbReference>
<keyword evidence="13" id="KW-1185">Reference proteome</keyword>
<evidence type="ECO:0000259" key="10">
    <source>
        <dbReference type="Pfam" id="PF00593"/>
    </source>
</evidence>
<dbReference type="InterPro" id="IPR023997">
    <property type="entry name" value="TonB-dep_OMP_SusC/RagA_CS"/>
</dbReference>
<evidence type="ECO:0000256" key="7">
    <source>
        <dbReference type="ARBA" id="ARBA00023237"/>
    </source>
</evidence>
<keyword evidence="6 8" id="KW-0472">Membrane</keyword>
<gene>
    <name evidence="12" type="ORF">GCM10011516_22020</name>
</gene>
<evidence type="ECO:0000259" key="11">
    <source>
        <dbReference type="Pfam" id="PF07715"/>
    </source>
</evidence>
<dbReference type="Gene3D" id="2.170.130.10">
    <property type="entry name" value="TonB-dependent receptor, plug domain"/>
    <property type="match status" value="1"/>
</dbReference>
<evidence type="ECO:0000256" key="4">
    <source>
        <dbReference type="ARBA" id="ARBA00022692"/>
    </source>
</evidence>
<dbReference type="NCBIfam" id="TIGR04056">
    <property type="entry name" value="OMP_RagA_SusC"/>
    <property type="match status" value="1"/>
</dbReference>
<dbReference type="InterPro" id="IPR036942">
    <property type="entry name" value="Beta-barrel_TonB_sf"/>
</dbReference>
<feature type="domain" description="TonB-dependent receptor plug" evidence="11">
    <location>
        <begin position="5"/>
        <end position="81"/>
    </location>
</feature>
<dbReference type="InterPro" id="IPR037066">
    <property type="entry name" value="Plug_dom_sf"/>
</dbReference>
<dbReference type="Gene3D" id="2.40.170.20">
    <property type="entry name" value="TonB-dependent receptor, beta-barrel domain"/>
    <property type="match status" value="1"/>
</dbReference>